<comment type="caution">
    <text evidence="1">The sequence shown here is derived from an EMBL/GenBank/DDBJ whole genome shotgun (WGS) entry which is preliminary data.</text>
</comment>
<dbReference type="EMBL" id="BSXS01009893">
    <property type="protein sequence ID" value="GME96815.1"/>
    <property type="molecule type" value="Genomic_DNA"/>
</dbReference>
<proteinExistence type="predicted"/>
<sequence length="409" mass="45498">MDQDHKMDIDSINGDSTVPKKRTLDELQNPVDPIIKTEQNTTSADNKLLYNQPHKNDDFNDESDVIVPVTKPDLHYVPLKTGLCYDVRMRYHAKIFTSYFEYIDPHPEDPRRIYRIYKILAEHGLINDKTLSGRDDIGELMLKIPVREATREEILLVHTEEHLKFIESTQAMSKEQLLKETEKGDSVYFNNDSLLSAKLSCGGAIEACKAVVEGRVKNSLAVVRPPGHHAEPDAPGGFCLFSNVAVAAKSILTNYPESVRRIIILDWDVHHGNGTQKAFFNDPRVLYISLHRYEQGKYYPGTPAGGADQVGEGKGVGFNVNIPWPVGGVGDADYIYAFRKVIMPICYEFNSDLVIISSGFDAADGDVIGGCHVSPAGYGHMTHYLKSLNKGNLCVVLEGGYNLDSIAKI</sequence>
<accession>A0ACB5TXL0</accession>
<evidence type="ECO:0000313" key="1">
    <source>
        <dbReference type="EMBL" id="GME96815.1"/>
    </source>
</evidence>
<dbReference type="Proteomes" id="UP001165064">
    <property type="component" value="Unassembled WGS sequence"/>
</dbReference>
<name>A0ACB5TXL0_AMBMO</name>
<reference evidence="1" key="1">
    <citation type="submission" date="2023-04" db="EMBL/GenBank/DDBJ databases">
        <title>Ambrosiozyma monospora NBRC 10751.</title>
        <authorList>
            <person name="Ichikawa N."/>
            <person name="Sato H."/>
            <person name="Tonouchi N."/>
        </authorList>
    </citation>
    <scope>NUCLEOTIDE SEQUENCE</scope>
    <source>
        <strain evidence="1">NBRC 10751</strain>
    </source>
</reference>
<protein>
    <submittedName>
        <fullName evidence="1">Unnamed protein product</fullName>
    </submittedName>
</protein>
<gene>
    <name evidence="1" type="ORF">Amon02_001009200</name>
</gene>
<evidence type="ECO:0000313" key="2">
    <source>
        <dbReference type="Proteomes" id="UP001165064"/>
    </source>
</evidence>
<keyword evidence="2" id="KW-1185">Reference proteome</keyword>
<organism evidence="1 2">
    <name type="scientific">Ambrosiozyma monospora</name>
    <name type="common">Yeast</name>
    <name type="synonym">Endomycopsis monosporus</name>
    <dbReference type="NCBI Taxonomy" id="43982"/>
    <lineage>
        <taxon>Eukaryota</taxon>
        <taxon>Fungi</taxon>
        <taxon>Dikarya</taxon>
        <taxon>Ascomycota</taxon>
        <taxon>Saccharomycotina</taxon>
        <taxon>Pichiomycetes</taxon>
        <taxon>Pichiales</taxon>
        <taxon>Pichiaceae</taxon>
        <taxon>Ambrosiozyma</taxon>
    </lineage>
</organism>